<comment type="caution">
    <text evidence="2">The sequence shown here is derived from an EMBL/GenBank/DDBJ whole genome shotgun (WGS) entry which is preliminary data.</text>
</comment>
<evidence type="ECO:0000256" key="1">
    <source>
        <dbReference type="SAM" id="Coils"/>
    </source>
</evidence>
<feature type="coiled-coil region" evidence="1">
    <location>
        <begin position="664"/>
        <end position="696"/>
    </location>
</feature>
<protein>
    <recommendedName>
        <fullName evidence="4">DGQHR domain-containing protein</fullName>
    </recommendedName>
</protein>
<reference evidence="2 3" key="1">
    <citation type="submission" date="2015-09" db="EMBL/GenBank/DDBJ databases">
        <title>Genome announcement of multiple Pseudomonas syringae strains.</title>
        <authorList>
            <person name="Thakur S."/>
            <person name="Wang P.W."/>
            <person name="Gong Y."/>
            <person name="Weir B.S."/>
            <person name="Guttman D.S."/>
        </authorList>
    </citation>
    <scope>NUCLEOTIDE SEQUENCE [LARGE SCALE GENOMIC DNA]</scope>
    <source>
        <strain evidence="2 3">ICMP4331</strain>
    </source>
</reference>
<evidence type="ECO:0008006" key="4">
    <source>
        <dbReference type="Google" id="ProtNLM"/>
    </source>
</evidence>
<accession>A0A0P9VDI3</accession>
<dbReference type="PATRIC" id="fig|34065.5.peg.2871"/>
<proteinExistence type="predicted"/>
<evidence type="ECO:0000313" key="3">
    <source>
        <dbReference type="Proteomes" id="UP000050420"/>
    </source>
</evidence>
<dbReference type="Proteomes" id="UP000050420">
    <property type="component" value="Unassembled WGS sequence"/>
</dbReference>
<sequence>MDLFIGETQSALDLELDGTIGAFSVSNRESNHKSIEVKYLLTHVSLDEFSTKDQRLLDQLSPVREVFKLDELDFDEIMQRDIDDARVSLELIPYLLEDKNAGLIKLFPPIVAVVLPLERLSRRPAKHYPKVERQSQPLSPSQPDIQKDVMMCGENGLEVFSFEQLSKKNQQFKADGAKLRISTQNSALAIVDGQHRAMALLALYRNLKGAWGKEERQPYKHYYEVWPESVIKKFDTRSIQLPVMLCTFPDLDESNSGDIDVVRAARRIFLTLNKNARKVSDSRNRLLDDQDLASECLRETLSIIKSADTRSLSSLRIYNVELDQPDRSTISNPLAITTVSHLYYICERVLFLSDRLSGIQKHLIRMGARKDASSAIERLKLKNVLSQQEQQETKRDNYSDKVSSAFKESWREIFAPIVNTLLSELHPFKSHQLAVLEQSTWLDRQAGSAALKSMLFDGQGTSRTFDEFESNLSQKIKDDPSEWESPEIEATRNTIDALNEQRKSVVKALKDKRSINFYENLKGGEFKALLKTNSLQPQLQSLADELIGKVFSTIALQAALVMTFIDSTEAAIDEGCKEPQASLFEEYVAQLNKFFTPVKDPDVTRLADIFMGKLTIQDGVMTLAPTNTSFRDIVHPGLEMQPDEWPRYRYLILEIWRPTDKILAANLSVERALLRSQIQELQYKKLEEQREKELNTLGLPEDEKVKVRGASMSRCEEWFSRFSK</sequence>
<organism evidence="2 3">
    <name type="scientific">Pseudomonas amygdali pv. mori</name>
    <dbReference type="NCBI Taxonomy" id="34065"/>
    <lineage>
        <taxon>Bacteria</taxon>
        <taxon>Pseudomonadati</taxon>
        <taxon>Pseudomonadota</taxon>
        <taxon>Gammaproteobacteria</taxon>
        <taxon>Pseudomonadales</taxon>
        <taxon>Pseudomonadaceae</taxon>
        <taxon>Pseudomonas</taxon>
        <taxon>Pseudomonas amygdali</taxon>
    </lineage>
</organism>
<evidence type="ECO:0000313" key="2">
    <source>
        <dbReference type="EMBL" id="KPY01669.1"/>
    </source>
</evidence>
<dbReference type="EMBL" id="LJQU01000081">
    <property type="protein sequence ID" value="KPY01669.1"/>
    <property type="molecule type" value="Genomic_DNA"/>
</dbReference>
<name>A0A0P9VDI3_PSEA0</name>
<gene>
    <name evidence="2" type="ORF">ALO63_02013</name>
</gene>
<keyword evidence="1" id="KW-0175">Coiled coil</keyword>
<dbReference type="AlphaFoldDB" id="A0A0P9VDI3"/>